<evidence type="ECO:0000313" key="2">
    <source>
        <dbReference type="Proteomes" id="UP001055072"/>
    </source>
</evidence>
<comment type="caution">
    <text evidence="1">The sequence shown here is derived from an EMBL/GenBank/DDBJ whole genome shotgun (WGS) entry which is preliminary data.</text>
</comment>
<dbReference type="Proteomes" id="UP001055072">
    <property type="component" value="Unassembled WGS sequence"/>
</dbReference>
<organism evidence="1 2">
    <name type="scientific">Irpex rosettiformis</name>
    <dbReference type="NCBI Taxonomy" id="378272"/>
    <lineage>
        <taxon>Eukaryota</taxon>
        <taxon>Fungi</taxon>
        <taxon>Dikarya</taxon>
        <taxon>Basidiomycota</taxon>
        <taxon>Agaricomycotina</taxon>
        <taxon>Agaricomycetes</taxon>
        <taxon>Polyporales</taxon>
        <taxon>Irpicaceae</taxon>
        <taxon>Irpex</taxon>
    </lineage>
</organism>
<proteinExistence type="predicted"/>
<sequence>MKASSISSLVLIVNVSMITLMSTTQTPGIRIISLLYTVMRVPGSSTSRSTYLEDVNIQLLPSRYHVPRSQLIELQGQPFMSCNTPRLYRPQNPTSRNEALTGGIY</sequence>
<evidence type="ECO:0000313" key="1">
    <source>
        <dbReference type="EMBL" id="KAI0092624.1"/>
    </source>
</evidence>
<accession>A0ACB8UEH0</accession>
<name>A0ACB8UEH0_9APHY</name>
<reference evidence="1" key="1">
    <citation type="journal article" date="2021" name="Environ. Microbiol.">
        <title>Gene family expansions and transcriptome signatures uncover fungal adaptations to wood decay.</title>
        <authorList>
            <person name="Hage H."/>
            <person name="Miyauchi S."/>
            <person name="Viragh M."/>
            <person name="Drula E."/>
            <person name="Min B."/>
            <person name="Chaduli D."/>
            <person name="Navarro D."/>
            <person name="Favel A."/>
            <person name="Norest M."/>
            <person name="Lesage-Meessen L."/>
            <person name="Balint B."/>
            <person name="Merenyi Z."/>
            <person name="de Eugenio L."/>
            <person name="Morin E."/>
            <person name="Martinez A.T."/>
            <person name="Baldrian P."/>
            <person name="Stursova M."/>
            <person name="Martinez M.J."/>
            <person name="Novotny C."/>
            <person name="Magnuson J.K."/>
            <person name="Spatafora J.W."/>
            <person name="Maurice S."/>
            <person name="Pangilinan J."/>
            <person name="Andreopoulos W."/>
            <person name="LaButti K."/>
            <person name="Hundley H."/>
            <person name="Na H."/>
            <person name="Kuo A."/>
            <person name="Barry K."/>
            <person name="Lipzen A."/>
            <person name="Henrissat B."/>
            <person name="Riley R."/>
            <person name="Ahrendt S."/>
            <person name="Nagy L.G."/>
            <person name="Grigoriev I.V."/>
            <person name="Martin F."/>
            <person name="Rosso M.N."/>
        </authorList>
    </citation>
    <scope>NUCLEOTIDE SEQUENCE</scope>
    <source>
        <strain evidence="1">CBS 384.51</strain>
    </source>
</reference>
<gene>
    <name evidence="1" type="ORF">BDY19DRAFT_495250</name>
</gene>
<dbReference type="EMBL" id="MU274903">
    <property type="protein sequence ID" value="KAI0092624.1"/>
    <property type="molecule type" value="Genomic_DNA"/>
</dbReference>
<keyword evidence="2" id="KW-1185">Reference proteome</keyword>
<protein>
    <submittedName>
        <fullName evidence="1">Uncharacterized protein</fullName>
    </submittedName>
</protein>